<feature type="compositionally biased region" description="Gly residues" evidence="1">
    <location>
        <begin position="485"/>
        <end position="496"/>
    </location>
</feature>
<feature type="compositionally biased region" description="Basic and acidic residues" evidence="1">
    <location>
        <begin position="199"/>
        <end position="209"/>
    </location>
</feature>
<feature type="compositionally biased region" description="Polar residues" evidence="1">
    <location>
        <begin position="84"/>
        <end position="104"/>
    </location>
</feature>
<feature type="region of interest" description="Disordered" evidence="1">
    <location>
        <begin position="447"/>
        <end position="496"/>
    </location>
</feature>
<accession>A0A0G4EWW4</accession>
<feature type="compositionally biased region" description="Low complexity" evidence="1">
    <location>
        <begin position="265"/>
        <end position="276"/>
    </location>
</feature>
<protein>
    <submittedName>
        <fullName evidence="2">Uncharacterized protein</fullName>
    </submittedName>
</protein>
<dbReference type="AlphaFoldDB" id="A0A0G4EWW4"/>
<keyword evidence="3" id="KW-1185">Reference proteome</keyword>
<evidence type="ECO:0000313" key="3">
    <source>
        <dbReference type="Proteomes" id="UP000041254"/>
    </source>
</evidence>
<feature type="compositionally biased region" description="Low complexity" evidence="1">
    <location>
        <begin position="457"/>
        <end position="467"/>
    </location>
</feature>
<proteinExistence type="predicted"/>
<dbReference type="EMBL" id="CDMY01000336">
    <property type="protein sequence ID" value="CEM03263.1"/>
    <property type="molecule type" value="Genomic_DNA"/>
</dbReference>
<name>A0A0G4EWW4_VITBC</name>
<evidence type="ECO:0000313" key="2">
    <source>
        <dbReference type="EMBL" id="CEM03263.1"/>
    </source>
</evidence>
<feature type="compositionally biased region" description="Polar residues" evidence="1">
    <location>
        <begin position="277"/>
        <end position="303"/>
    </location>
</feature>
<sequence length="542" mass="56889">MLASSKAAVPPGWQFTVTKTFYHFSQRPSTHMRSLSAPAPSHGGPFTSSCRDASLPADGGASDPLGGTMAQPADPSQPLPKQPPTTAEDSRLSQSRTQTTNSSIGIAPTRLPSDGHNGLQTKQRLGDAAAREPHVTVAHEGDKWQGEGGAEGQGSRLVPKAVRQVVAGAAAVAKEGCKEQGDAAALPFPHASVVSSFDGRADESSHHDTLPTGDEEPSTAPPPPFHSLCNVDVEPFASAQDTESDEAGEGDVSEESQVPGVKTDSAPPAMPSESSSQLDPNAPSFTPSVSHRSGPTSFSRVPQQSLSVDAPEFFPMPSTNDFSSLSHSGDQLATAGAGSYGVGGAAGGRIARAWEPYHDQHVQDFPDQRVGYLASSPYAERQSAMSGLSLPPFPADDSPIGFGADYPFPASFDVPPPGHMAPIPSQSNASAYDVPLFPVAGPFMSMPPSYSMDETSQQQQQQQQQRQPTLWRRPSMWRGGRARGMRGGMRRGGMAGRGGVWRGEGWVGGGGGMGDLYDGMMPMHEGGAFMPVMGGGRVEWFE</sequence>
<evidence type="ECO:0000256" key="1">
    <source>
        <dbReference type="SAM" id="MobiDB-lite"/>
    </source>
</evidence>
<feature type="compositionally biased region" description="Acidic residues" evidence="1">
    <location>
        <begin position="242"/>
        <end position="254"/>
    </location>
</feature>
<feature type="region of interest" description="Disordered" evidence="1">
    <location>
        <begin position="27"/>
        <end position="156"/>
    </location>
</feature>
<feature type="region of interest" description="Disordered" evidence="1">
    <location>
        <begin position="195"/>
        <end position="303"/>
    </location>
</feature>
<dbReference type="InParanoid" id="A0A0G4EWW4"/>
<dbReference type="Proteomes" id="UP000041254">
    <property type="component" value="Unassembled WGS sequence"/>
</dbReference>
<gene>
    <name evidence="2" type="ORF">Vbra_21111</name>
</gene>
<feature type="compositionally biased region" description="Basic and acidic residues" evidence="1">
    <location>
        <begin position="129"/>
        <end position="145"/>
    </location>
</feature>
<reference evidence="2 3" key="1">
    <citation type="submission" date="2014-11" db="EMBL/GenBank/DDBJ databases">
        <authorList>
            <person name="Zhu J."/>
            <person name="Qi W."/>
            <person name="Song R."/>
        </authorList>
    </citation>
    <scope>NUCLEOTIDE SEQUENCE [LARGE SCALE GENOMIC DNA]</scope>
</reference>
<organism evidence="2 3">
    <name type="scientific">Vitrella brassicaformis (strain CCMP3155)</name>
    <dbReference type="NCBI Taxonomy" id="1169540"/>
    <lineage>
        <taxon>Eukaryota</taxon>
        <taxon>Sar</taxon>
        <taxon>Alveolata</taxon>
        <taxon>Colpodellida</taxon>
        <taxon>Vitrellaceae</taxon>
        <taxon>Vitrella</taxon>
    </lineage>
</organism>
<dbReference type="VEuPathDB" id="CryptoDB:Vbra_21111"/>